<feature type="domain" description="HAMP" evidence="17">
    <location>
        <begin position="187"/>
        <end position="239"/>
    </location>
</feature>
<keyword evidence="11" id="KW-0067">ATP-binding</keyword>
<dbReference type="Proteomes" id="UP000838672">
    <property type="component" value="Unassembled WGS sequence"/>
</dbReference>
<dbReference type="InterPro" id="IPR003594">
    <property type="entry name" value="HATPase_dom"/>
</dbReference>
<feature type="transmembrane region" description="Helical" evidence="15">
    <location>
        <begin position="167"/>
        <end position="186"/>
    </location>
</feature>
<dbReference type="InterPro" id="IPR036890">
    <property type="entry name" value="HATPase_C_sf"/>
</dbReference>
<dbReference type="SUPFAM" id="SSF47384">
    <property type="entry name" value="Homodimeric domain of signal transducing histidine kinase"/>
    <property type="match status" value="1"/>
</dbReference>
<comment type="catalytic activity">
    <reaction evidence="1">
        <text>ATP + protein L-histidine = ADP + protein N-phospho-L-histidine.</text>
        <dbReference type="EC" id="2.7.13.3"/>
    </reaction>
</comment>
<dbReference type="Gene3D" id="3.30.565.10">
    <property type="entry name" value="Histidine kinase-like ATPase, C-terminal domain"/>
    <property type="match status" value="1"/>
</dbReference>
<organism evidence="18 19">
    <name type="scientific">Vibrio stylophorae</name>
    <dbReference type="NCBI Taxonomy" id="659351"/>
    <lineage>
        <taxon>Bacteria</taxon>
        <taxon>Pseudomonadati</taxon>
        <taxon>Pseudomonadota</taxon>
        <taxon>Gammaproteobacteria</taxon>
        <taxon>Vibrionales</taxon>
        <taxon>Vibrionaceae</taxon>
        <taxon>Vibrio</taxon>
    </lineage>
</organism>
<dbReference type="CDD" id="cd00082">
    <property type="entry name" value="HisKA"/>
    <property type="match status" value="1"/>
</dbReference>
<evidence type="ECO:0000256" key="3">
    <source>
        <dbReference type="ARBA" id="ARBA00012438"/>
    </source>
</evidence>
<evidence type="ECO:0000259" key="16">
    <source>
        <dbReference type="PROSITE" id="PS50109"/>
    </source>
</evidence>
<keyword evidence="6" id="KW-0597">Phosphoprotein</keyword>
<gene>
    <name evidence="18" type="primary">envZ</name>
    <name evidence="18" type="ORF">VST7929_02603</name>
</gene>
<evidence type="ECO:0000313" key="18">
    <source>
        <dbReference type="EMBL" id="CAH0534653.1"/>
    </source>
</evidence>
<evidence type="ECO:0000256" key="4">
    <source>
        <dbReference type="ARBA" id="ARBA00022475"/>
    </source>
</evidence>
<dbReference type="InterPro" id="IPR003661">
    <property type="entry name" value="HisK_dim/P_dom"/>
</dbReference>
<dbReference type="PROSITE" id="PS50885">
    <property type="entry name" value="HAMP"/>
    <property type="match status" value="1"/>
</dbReference>
<dbReference type="GO" id="GO:0004673">
    <property type="term" value="F:protein histidine kinase activity"/>
    <property type="evidence" value="ECO:0007669"/>
    <property type="project" value="UniProtKB-EC"/>
</dbReference>
<dbReference type="SMART" id="SM00388">
    <property type="entry name" value="HisKA"/>
    <property type="match status" value="1"/>
</dbReference>
<evidence type="ECO:0000256" key="14">
    <source>
        <dbReference type="ARBA" id="ARBA00023136"/>
    </source>
</evidence>
<reference evidence="18" key="1">
    <citation type="submission" date="2021-11" db="EMBL/GenBank/DDBJ databases">
        <authorList>
            <person name="Rodrigo-Torres L."/>
            <person name="Arahal R. D."/>
            <person name="Lucena T."/>
        </authorList>
    </citation>
    <scope>NUCLEOTIDE SEQUENCE</scope>
    <source>
        <strain evidence="18">CECT 7929</strain>
    </source>
</reference>
<evidence type="ECO:0000256" key="11">
    <source>
        <dbReference type="ARBA" id="ARBA00022840"/>
    </source>
</evidence>
<dbReference type="PANTHER" id="PTHR44936:SF5">
    <property type="entry name" value="SENSOR HISTIDINE KINASE ENVZ"/>
    <property type="match status" value="1"/>
</dbReference>
<dbReference type="EMBL" id="CAKLDI010000001">
    <property type="protein sequence ID" value="CAH0534653.1"/>
    <property type="molecule type" value="Genomic_DNA"/>
</dbReference>
<comment type="subcellular location">
    <subcellularLocation>
        <location evidence="2">Cell inner membrane</location>
        <topology evidence="2">Multi-pass membrane protein</topology>
    </subcellularLocation>
</comment>
<keyword evidence="9" id="KW-0547">Nucleotide-binding</keyword>
<keyword evidence="12 15" id="KW-1133">Transmembrane helix</keyword>
<evidence type="ECO:0000256" key="7">
    <source>
        <dbReference type="ARBA" id="ARBA00022679"/>
    </source>
</evidence>
<evidence type="ECO:0000256" key="1">
    <source>
        <dbReference type="ARBA" id="ARBA00000085"/>
    </source>
</evidence>
<feature type="transmembrane region" description="Helical" evidence="15">
    <location>
        <begin position="12"/>
        <end position="31"/>
    </location>
</feature>
<keyword evidence="7 18" id="KW-0808">Transferase</keyword>
<feature type="domain" description="Histidine kinase" evidence="16">
    <location>
        <begin position="247"/>
        <end position="449"/>
    </location>
</feature>
<dbReference type="SMART" id="SM00387">
    <property type="entry name" value="HATPase_c"/>
    <property type="match status" value="1"/>
</dbReference>
<dbReference type="InterPro" id="IPR003660">
    <property type="entry name" value="HAMP_dom"/>
</dbReference>
<dbReference type="SUPFAM" id="SSF55874">
    <property type="entry name" value="ATPase domain of HSP90 chaperone/DNA topoisomerase II/histidine kinase"/>
    <property type="match status" value="1"/>
</dbReference>
<keyword evidence="5" id="KW-0997">Cell inner membrane</keyword>
<dbReference type="CDD" id="cd06225">
    <property type="entry name" value="HAMP"/>
    <property type="match status" value="1"/>
</dbReference>
<evidence type="ECO:0000259" key="17">
    <source>
        <dbReference type="PROSITE" id="PS50885"/>
    </source>
</evidence>
<keyword evidence="13" id="KW-0902">Two-component regulatory system</keyword>
<evidence type="ECO:0000256" key="10">
    <source>
        <dbReference type="ARBA" id="ARBA00022777"/>
    </source>
</evidence>
<dbReference type="InterPro" id="IPR005467">
    <property type="entry name" value="His_kinase_dom"/>
</dbReference>
<keyword evidence="10" id="KW-0418">Kinase</keyword>
<accession>A0ABM8ZWC8</accession>
<evidence type="ECO:0000256" key="9">
    <source>
        <dbReference type="ARBA" id="ARBA00022741"/>
    </source>
</evidence>
<sequence length="466" mass="52314">MHLSPRSTFARTLILLAFLLISSQLLSYLAMFRFALLPSLKQFNQIIAYEVQLMQADDFGVDEQGQIISIAPQTRRALLEKLGITLHSESEHLAHQQAGGEDHQRFQDATAIDYLSHSMAEQLGAPTEVRLSLHNGTYELWLKSDALPGYWMQVPLSQITENDFFPLFRYSLFIALIIIAGGWAFIRWQNRPLVALEKAAQQVGRGEHPDPLPLRGASEIRAVTLAFNQMAKGIKKLDQDRALLLSGVSHDLRTPLTRIRLATEMMGLEDDYLADSIIKDTEECNEIISQFSDYLRATSSLEHTHFSLNQLLNEIAHSEANYGAQFDLQLADFEQTCYGNQVAIRRAITNLVTNAIRYGGGWIRLSSGISADRKSMWFTVEDDGPGIPNELQEHLMQPFTRGDQARGSQGSGLGLAIVQRIVEQHRGDIHLANRSEGGLFVQVRLPVKLEKPEPSKAENTSVLKRR</sequence>
<evidence type="ECO:0000256" key="15">
    <source>
        <dbReference type="SAM" id="Phobius"/>
    </source>
</evidence>
<keyword evidence="8 15" id="KW-0812">Transmembrane</keyword>
<evidence type="ECO:0000256" key="12">
    <source>
        <dbReference type="ARBA" id="ARBA00022989"/>
    </source>
</evidence>
<evidence type="ECO:0000256" key="8">
    <source>
        <dbReference type="ARBA" id="ARBA00022692"/>
    </source>
</evidence>
<dbReference type="InterPro" id="IPR004358">
    <property type="entry name" value="Sig_transdc_His_kin-like_C"/>
</dbReference>
<dbReference type="PRINTS" id="PR00344">
    <property type="entry name" value="BCTRLSENSOR"/>
</dbReference>
<dbReference type="SMART" id="SM00304">
    <property type="entry name" value="HAMP"/>
    <property type="match status" value="1"/>
</dbReference>
<evidence type="ECO:0000256" key="5">
    <source>
        <dbReference type="ARBA" id="ARBA00022519"/>
    </source>
</evidence>
<comment type="caution">
    <text evidence="18">The sequence shown here is derived from an EMBL/GenBank/DDBJ whole genome shotgun (WGS) entry which is preliminary data.</text>
</comment>
<dbReference type="InterPro" id="IPR050980">
    <property type="entry name" value="2C_sensor_his_kinase"/>
</dbReference>
<keyword evidence="19" id="KW-1185">Reference proteome</keyword>
<dbReference type="Pfam" id="PF00512">
    <property type="entry name" value="HisKA"/>
    <property type="match status" value="1"/>
</dbReference>
<dbReference type="SUPFAM" id="SSF158472">
    <property type="entry name" value="HAMP domain-like"/>
    <property type="match status" value="1"/>
</dbReference>
<keyword evidence="4" id="KW-1003">Cell membrane</keyword>
<dbReference type="EC" id="2.7.13.3" evidence="3"/>
<dbReference type="RefSeq" id="WP_237467625.1">
    <property type="nucleotide sequence ID" value="NZ_CAKLDI010000001.1"/>
</dbReference>
<dbReference type="PANTHER" id="PTHR44936">
    <property type="entry name" value="SENSOR PROTEIN CREC"/>
    <property type="match status" value="1"/>
</dbReference>
<dbReference type="NCBIfam" id="NF007004">
    <property type="entry name" value="PRK09467.1"/>
    <property type="match status" value="1"/>
</dbReference>
<dbReference type="PROSITE" id="PS50109">
    <property type="entry name" value="HIS_KIN"/>
    <property type="match status" value="1"/>
</dbReference>
<evidence type="ECO:0000256" key="13">
    <source>
        <dbReference type="ARBA" id="ARBA00023012"/>
    </source>
</evidence>
<proteinExistence type="predicted"/>
<evidence type="ECO:0000256" key="2">
    <source>
        <dbReference type="ARBA" id="ARBA00004429"/>
    </source>
</evidence>
<protein>
    <recommendedName>
        <fullName evidence="3">histidine kinase</fullName>
        <ecNumber evidence="3">2.7.13.3</ecNumber>
    </recommendedName>
</protein>
<name>A0ABM8ZWC8_9VIBR</name>
<evidence type="ECO:0000313" key="19">
    <source>
        <dbReference type="Proteomes" id="UP000838672"/>
    </source>
</evidence>
<dbReference type="Pfam" id="PF02518">
    <property type="entry name" value="HATPase_c"/>
    <property type="match status" value="1"/>
</dbReference>
<dbReference type="Gene3D" id="1.10.287.130">
    <property type="match status" value="1"/>
</dbReference>
<evidence type="ECO:0000256" key="6">
    <source>
        <dbReference type="ARBA" id="ARBA00022553"/>
    </source>
</evidence>
<dbReference type="Pfam" id="PF00672">
    <property type="entry name" value="HAMP"/>
    <property type="match status" value="1"/>
</dbReference>
<dbReference type="InterPro" id="IPR036097">
    <property type="entry name" value="HisK_dim/P_sf"/>
</dbReference>
<keyword evidence="14 15" id="KW-0472">Membrane</keyword>